<evidence type="ECO:0000313" key="2">
    <source>
        <dbReference type="Proteomes" id="UP000323300"/>
    </source>
</evidence>
<dbReference type="EMBL" id="FOSL01000032">
    <property type="protein sequence ID" value="SFL10359.1"/>
    <property type="molecule type" value="Genomic_DNA"/>
</dbReference>
<accession>A0A1I4EYK2</accession>
<dbReference type="OrthoDB" id="667202at2"/>
<evidence type="ECO:0008006" key="3">
    <source>
        <dbReference type="Google" id="ProtNLM"/>
    </source>
</evidence>
<organism evidence="1 2">
    <name type="scientific">Neomesorhizobium albiziae</name>
    <dbReference type="NCBI Taxonomy" id="335020"/>
    <lineage>
        <taxon>Bacteria</taxon>
        <taxon>Pseudomonadati</taxon>
        <taxon>Pseudomonadota</taxon>
        <taxon>Alphaproteobacteria</taxon>
        <taxon>Hyphomicrobiales</taxon>
        <taxon>Phyllobacteriaceae</taxon>
        <taxon>Neomesorhizobium</taxon>
    </lineage>
</organism>
<reference evidence="1 2" key="1">
    <citation type="submission" date="2016-10" db="EMBL/GenBank/DDBJ databases">
        <authorList>
            <person name="Varghese N."/>
            <person name="Submissions S."/>
        </authorList>
    </citation>
    <scope>NUCLEOTIDE SEQUENCE [LARGE SCALE GENOMIC DNA]</scope>
    <source>
        <strain evidence="1 2">DSM 21822</strain>
    </source>
</reference>
<protein>
    <recommendedName>
        <fullName evidence="3">DUF4440 domain-containing protein</fullName>
    </recommendedName>
</protein>
<keyword evidence="2" id="KW-1185">Reference proteome</keyword>
<sequence length="122" mass="13694">MSAAHDKLLALEKEFWIAGEEFFRRNADKDCLVAFTEMAGVMSNADLAATAKKPNRWKELEIELKGIVEPTDGVVLLSYEASAVRENGEPYKALVSTGYVKRDDGWKMMFHAQAPLERRSQG</sequence>
<proteinExistence type="predicted"/>
<dbReference type="AlphaFoldDB" id="A0A1I4EYK2"/>
<gene>
    <name evidence="1" type="ORF">SAMN04488498_13217</name>
</gene>
<dbReference type="RefSeq" id="WP_149763692.1">
    <property type="nucleotide sequence ID" value="NZ_BSPE01000009.1"/>
</dbReference>
<name>A0A1I4EYK2_9HYPH</name>
<dbReference type="Proteomes" id="UP000323300">
    <property type="component" value="Unassembled WGS sequence"/>
</dbReference>
<evidence type="ECO:0000313" key="1">
    <source>
        <dbReference type="EMBL" id="SFL10359.1"/>
    </source>
</evidence>